<dbReference type="HOGENOM" id="CLU_2406487_0_0_2"/>
<organism evidence="1 2">
    <name type="scientific">Staphylothermus marinus (strain ATCC 43588 / DSM 3639 / JCM 9404 / F1)</name>
    <dbReference type="NCBI Taxonomy" id="399550"/>
    <lineage>
        <taxon>Archaea</taxon>
        <taxon>Thermoproteota</taxon>
        <taxon>Thermoprotei</taxon>
        <taxon>Desulfurococcales</taxon>
        <taxon>Desulfurococcaceae</taxon>
        <taxon>Staphylothermus</taxon>
    </lineage>
</organism>
<dbReference type="STRING" id="399550.Smar_0753"/>
<sequence length="92" mass="10639">MFETYVIIKISSNASKRLKNKLSKILRGTTVTIKGRRYRSRGLIQKYNGIILSPGTYLIPSNMLENLLNELEQRELREHIIVRKCICTCLNA</sequence>
<dbReference type="Proteomes" id="UP000000254">
    <property type="component" value="Chromosome"/>
</dbReference>
<dbReference type="GeneID" id="4907623"/>
<accession>A3DMJ4</accession>
<dbReference type="AlphaFoldDB" id="A3DMJ4"/>
<dbReference type="RefSeq" id="WP_011839045.1">
    <property type="nucleotide sequence ID" value="NC_009033.1"/>
</dbReference>
<reference evidence="2" key="1">
    <citation type="journal article" date="2009" name="BMC Genomics">
        <title>The complete genome sequence of Staphylothermus marinus reveals differences in sulfur metabolism among heterotrophic Crenarchaeota.</title>
        <authorList>
            <person name="Anderson I.J."/>
            <person name="Dharmarajan L."/>
            <person name="Rodriguez J."/>
            <person name="Hooper S."/>
            <person name="Porat I."/>
            <person name="Ulrich L.E."/>
            <person name="Elkins J.G."/>
            <person name="Mavromatis K."/>
            <person name="Sun H."/>
            <person name="Land M."/>
            <person name="Lapidus A."/>
            <person name="Lucas S."/>
            <person name="Barry K."/>
            <person name="Huber H."/>
            <person name="Zhulin I.B."/>
            <person name="Whitman W.B."/>
            <person name="Mukhopadhyay B."/>
            <person name="Woese C."/>
            <person name="Bristow J."/>
            <person name="Kyrpides N."/>
        </authorList>
    </citation>
    <scope>NUCLEOTIDE SEQUENCE [LARGE SCALE GENOMIC DNA]</scope>
    <source>
        <strain evidence="2">ATCC 43588 / DSM 3639 / JCM 9404 / F1</strain>
    </source>
</reference>
<evidence type="ECO:0000313" key="1">
    <source>
        <dbReference type="EMBL" id="ABN69854.1"/>
    </source>
</evidence>
<proteinExistence type="predicted"/>
<protein>
    <submittedName>
        <fullName evidence="1">Uncharacterized protein</fullName>
    </submittedName>
</protein>
<dbReference type="EMBL" id="CP000575">
    <property type="protein sequence ID" value="ABN69854.1"/>
    <property type="molecule type" value="Genomic_DNA"/>
</dbReference>
<gene>
    <name evidence="1" type="ordered locus">Smar_0753</name>
</gene>
<evidence type="ECO:0000313" key="2">
    <source>
        <dbReference type="Proteomes" id="UP000000254"/>
    </source>
</evidence>
<dbReference type="OrthoDB" id="381959at2157"/>
<reference evidence="1 2" key="2">
    <citation type="journal article" date="2009" name="Stand. Genomic Sci.">
        <title>Complete genome sequence of Staphylothermus marinus Stetter and Fiala 1986 type strain F1.</title>
        <authorList>
            <person name="Anderson I.J."/>
            <person name="Sun H."/>
            <person name="Lapidus A."/>
            <person name="Copeland A."/>
            <person name="Glavina Del Rio T."/>
            <person name="Tice H."/>
            <person name="Dalin E."/>
            <person name="Lucas S."/>
            <person name="Barry K."/>
            <person name="Land M."/>
            <person name="Richardson P."/>
            <person name="Huber H."/>
            <person name="Kyrpides N.C."/>
        </authorList>
    </citation>
    <scope>NUCLEOTIDE SEQUENCE [LARGE SCALE GENOMIC DNA]</scope>
    <source>
        <strain evidence="2">ATCC 43588 / DSM 3639 / JCM 9404 / F1</strain>
    </source>
</reference>
<name>A3DMJ4_STAMF</name>
<keyword evidence="2" id="KW-1185">Reference proteome</keyword>
<dbReference type="KEGG" id="smr:Smar_0753"/>
<dbReference type="eggNOG" id="arCOG07488">
    <property type="taxonomic scope" value="Archaea"/>
</dbReference>